<accession>A0A811T905</accession>
<keyword evidence="3" id="KW-0328">Glycosyltransferase</keyword>
<dbReference type="Gene3D" id="3.40.50.2000">
    <property type="entry name" value="Glycogen Phosphorylase B"/>
    <property type="match status" value="2"/>
</dbReference>
<dbReference type="SUPFAM" id="SSF53756">
    <property type="entry name" value="UDP-Glycosyltransferase/glycogen phosphorylase"/>
    <property type="match status" value="1"/>
</dbReference>
<dbReference type="EC" id="2.4.1.250" evidence="3"/>
<dbReference type="InterPro" id="IPR050194">
    <property type="entry name" value="Glycosyltransferase_grp1"/>
</dbReference>
<organism evidence="3 4">
    <name type="scientific">Candidatus Argoarchaeum ethanivorans</name>
    <dbReference type="NCBI Taxonomy" id="2608793"/>
    <lineage>
        <taxon>Archaea</taxon>
        <taxon>Methanobacteriati</taxon>
        <taxon>Methanobacteriota</taxon>
        <taxon>Stenosarchaea group</taxon>
        <taxon>Methanomicrobia</taxon>
        <taxon>Methanosarcinales</taxon>
        <taxon>Methanosarcinales incertae sedis</taxon>
        <taxon>GOM Arc I cluster</taxon>
        <taxon>Candidatus Argoarchaeum</taxon>
    </lineage>
</organism>
<keyword evidence="3" id="KW-0808">Transferase</keyword>
<dbReference type="Pfam" id="PF00534">
    <property type="entry name" value="Glycos_transf_1"/>
    <property type="match status" value="1"/>
</dbReference>
<dbReference type="PANTHER" id="PTHR45947:SF3">
    <property type="entry name" value="SULFOQUINOVOSYL TRANSFERASE SQD2"/>
    <property type="match status" value="1"/>
</dbReference>
<name>A0A811T905_9EURY</name>
<dbReference type="InterPro" id="IPR001296">
    <property type="entry name" value="Glyco_trans_1"/>
</dbReference>
<evidence type="ECO:0000259" key="1">
    <source>
        <dbReference type="Pfam" id="PF00534"/>
    </source>
</evidence>
<comment type="caution">
    <text evidence="3">The sequence shown here is derived from an EMBL/GenBank/DDBJ whole genome shotgun (WGS) entry which is preliminary data.</text>
</comment>
<evidence type="ECO:0000259" key="2">
    <source>
        <dbReference type="Pfam" id="PF13439"/>
    </source>
</evidence>
<dbReference type="Pfam" id="PF13439">
    <property type="entry name" value="Glyco_transf_4"/>
    <property type="match status" value="1"/>
</dbReference>
<dbReference type="CDD" id="cd03801">
    <property type="entry name" value="GT4_PimA-like"/>
    <property type="match status" value="1"/>
</dbReference>
<dbReference type="AlphaFoldDB" id="A0A811T905"/>
<feature type="domain" description="Glycosyl transferase family 1" evidence="1">
    <location>
        <begin position="121"/>
        <end position="278"/>
    </location>
</feature>
<reference evidence="3" key="1">
    <citation type="submission" date="2020-10" db="EMBL/GenBank/DDBJ databases">
        <authorList>
            <person name="Hahn C.J."/>
            <person name="Laso-Perez R."/>
            <person name="Vulcano F."/>
            <person name="Vaziourakis K.-M."/>
            <person name="Stokke R."/>
            <person name="Steen I.H."/>
            <person name="Teske A."/>
            <person name="Boetius A."/>
            <person name="Liebeke M."/>
            <person name="Amann R."/>
            <person name="Knittel K."/>
        </authorList>
    </citation>
    <scope>NUCLEOTIDE SEQUENCE</scope>
    <source>
        <strain evidence="3">Gfbio:e3339647-f889-4370-9287-4fb5cb688e4c:AG392O15_GoMArc1</strain>
    </source>
</reference>
<dbReference type="GO" id="GO:0102710">
    <property type="term" value="F:D-inositol-3-phosphate glycosyltransferase activity"/>
    <property type="evidence" value="ECO:0007669"/>
    <property type="project" value="UniProtKB-EC"/>
</dbReference>
<sequence length="307" mass="34878">MRKWLIDNIKNFDVVHLHDFRSYQNSVVYKYTKKYGIPYVLQAHGSTPRMIEKKRLKWLFDVAFGYKILKDADGVIAVSKEEAEYDKQMGVNDGKVSVIYNGMDIESFKTLPIYGKFKKKYDINGKMILYLGRINKSKGIDFVIKAFSKLVGEVNNIILVIAGSDDGYKPELEKLIEKLDLNDKIKFTGFVDEKDKIAAYVDADVFVHTVRYMGGVGLTPLEAILSGTPVIVTDECGEVIKEANAGYLVKYGDINALKEKMKSVIENPGEGKEMVERGEGYIRENFMWDEVVRKVEEIYVSCAAGWL</sequence>
<dbReference type="Proteomes" id="UP000610373">
    <property type="component" value="Unassembled WGS sequence"/>
</dbReference>
<evidence type="ECO:0000313" key="3">
    <source>
        <dbReference type="EMBL" id="CAD6491077.1"/>
    </source>
</evidence>
<dbReference type="PANTHER" id="PTHR45947">
    <property type="entry name" value="SULFOQUINOVOSYL TRANSFERASE SQD2"/>
    <property type="match status" value="1"/>
</dbReference>
<proteinExistence type="predicted"/>
<protein>
    <submittedName>
        <fullName evidence="3">D-inositol-3-phosphate glycosyltransferase</fullName>
        <ecNumber evidence="3">2.4.1.250</ecNumber>
    </submittedName>
</protein>
<feature type="domain" description="Glycosyltransferase subfamily 4-like N-terminal" evidence="2">
    <location>
        <begin position="3"/>
        <end position="106"/>
    </location>
</feature>
<gene>
    <name evidence="3" type="primary">mshA_1</name>
    <name evidence="3" type="ORF">CHKLHMKO_00043</name>
</gene>
<evidence type="ECO:0000313" key="4">
    <source>
        <dbReference type="Proteomes" id="UP000610373"/>
    </source>
</evidence>
<dbReference type="InterPro" id="IPR028098">
    <property type="entry name" value="Glyco_trans_4-like_N"/>
</dbReference>
<dbReference type="EMBL" id="CAJHIO010000002">
    <property type="protein sequence ID" value="CAD6491077.1"/>
    <property type="molecule type" value="Genomic_DNA"/>
</dbReference>